<accession>A0ABT4ITE3</accession>
<comment type="caution">
    <text evidence="2">The sequence shown here is derived from an EMBL/GenBank/DDBJ whole genome shotgun (WGS) entry which is preliminary data.</text>
</comment>
<evidence type="ECO:0000313" key="2">
    <source>
        <dbReference type="EMBL" id="MCZ0926446.1"/>
    </source>
</evidence>
<reference evidence="2 3" key="1">
    <citation type="submission" date="2022-02" db="EMBL/GenBank/DDBJ databases">
        <title>Study of halophilic communities from a Mexican lake.</title>
        <authorList>
            <person name="Hernandez-Soto L.M."/>
            <person name="Martinez-Abarca F."/>
            <person name="Ramirez-Saad H.C."/>
            <person name="Aguirre-Garrido J.F."/>
        </authorList>
    </citation>
    <scope>NUCLEOTIDE SEQUENCE [LARGE SCALE GENOMIC DNA]</scope>
    <source>
        <strain evidence="2 3">Hjan13</strain>
    </source>
</reference>
<feature type="compositionally biased region" description="Basic and acidic residues" evidence="1">
    <location>
        <begin position="64"/>
        <end position="96"/>
    </location>
</feature>
<protein>
    <submittedName>
        <fullName evidence="2">Uncharacterized protein</fullName>
    </submittedName>
</protein>
<keyword evidence="3" id="KW-1185">Reference proteome</keyword>
<sequence length="96" mass="10917">MSKIWQLLAAAMGFFVLVLGALLKSAQWQRDAAVERAEKQKRRADTSEERIEQRQAADDASASAKEEGDKHVESVRNEARSGKRDHFESSWVRDED</sequence>
<dbReference type="EMBL" id="JAKNQU010000002">
    <property type="protein sequence ID" value="MCZ0926446.1"/>
    <property type="molecule type" value="Genomic_DNA"/>
</dbReference>
<organism evidence="2 3">
    <name type="scientific">Vreelandella janggokensis</name>
    <dbReference type="NCBI Taxonomy" id="370767"/>
    <lineage>
        <taxon>Bacteria</taxon>
        <taxon>Pseudomonadati</taxon>
        <taxon>Pseudomonadota</taxon>
        <taxon>Gammaproteobacteria</taxon>
        <taxon>Oceanospirillales</taxon>
        <taxon>Halomonadaceae</taxon>
        <taxon>Vreelandella</taxon>
    </lineage>
</organism>
<evidence type="ECO:0000256" key="1">
    <source>
        <dbReference type="SAM" id="MobiDB-lite"/>
    </source>
</evidence>
<feature type="compositionally biased region" description="Basic and acidic residues" evidence="1">
    <location>
        <begin position="37"/>
        <end position="57"/>
    </location>
</feature>
<dbReference type="RefSeq" id="WP_268901277.1">
    <property type="nucleotide sequence ID" value="NZ_JAKNQT010000001.1"/>
</dbReference>
<dbReference type="Proteomes" id="UP001321125">
    <property type="component" value="Unassembled WGS sequence"/>
</dbReference>
<proteinExistence type="predicted"/>
<feature type="region of interest" description="Disordered" evidence="1">
    <location>
        <begin position="37"/>
        <end position="96"/>
    </location>
</feature>
<gene>
    <name evidence="2" type="ORF">L0635_05035</name>
</gene>
<evidence type="ECO:0000313" key="3">
    <source>
        <dbReference type="Proteomes" id="UP001321125"/>
    </source>
</evidence>
<name>A0ABT4ITE3_9GAMM</name>